<accession>A0A284R9G3</accession>
<dbReference type="EMBL" id="FUEG01000006">
    <property type="protein sequence ID" value="SJL05346.1"/>
    <property type="molecule type" value="Genomic_DNA"/>
</dbReference>
<proteinExistence type="predicted"/>
<keyword evidence="3" id="KW-1185">Reference proteome</keyword>
<evidence type="ECO:0000313" key="2">
    <source>
        <dbReference type="EMBL" id="SJL05346.1"/>
    </source>
</evidence>
<feature type="compositionally biased region" description="Basic and acidic residues" evidence="1">
    <location>
        <begin position="70"/>
        <end position="79"/>
    </location>
</feature>
<feature type="region of interest" description="Disordered" evidence="1">
    <location>
        <begin position="54"/>
        <end position="79"/>
    </location>
</feature>
<organism evidence="2 3">
    <name type="scientific">Armillaria ostoyae</name>
    <name type="common">Armillaria root rot fungus</name>
    <dbReference type="NCBI Taxonomy" id="47428"/>
    <lineage>
        <taxon>Eukaryota</taxon>
        <taxon>Fungi</taxon>
        <taxon>Dikarya</taxon>
        <taxon>Basidiomycota</taxon>
        <taxon>Agaricomycotina</taxon>
        <taxon>Agaricomycetes</taxon>
        <taxon>Agaricomycetidae</taxon>
        <taxon>Agaricales</taxon>
        <taxon>Marasmiineae</taxon>
        <taxon>Physalacriaceae</taxon>
        <taxon>Armillaria</taxon>
    </lineage>
</organism>
<sequence length="79" mass="8665">MSTATGPRLLFVGFESADIKVEVSGYLLPPATMSLNLAARWTICGDKRLDTGTGLQQWPRANQAPARSTDQQRDFTPKI</sequence>
<dbReference type="AlphaFoldDB" id="A0A284R9G3"/>
<gene>
    <name evidence="2" type="ORF">ARMOST_08713</name>
</gene>
<reference evidence="3" key="1">
    <citation type="journal article" date="2017" name="Nat. Ecol. Evol.">
        <title>Genome expansion and lineage-specific genetic innovations in the forest pathogenic fungi Armillaria.</title>
        <authorList>
            <person name="Sipos G."/>
            <person name="Prasanna A.N."/>
            <person name="Walter M.C."/>
            <person name="O'Connor E."/>
            <person name="Balint B."/>
            <person name="Krizsan K."/>
            <person name="Kiss B."/>
            <person name="Hess J."/>
            <person name="Varga T."/>
            <person name="Slot J."/>
            <person name="Riley R."/>
            <person name="Boka B."/>
            <person name="Rigling D."/>
            <person name="Barry K."/>
            <person name="Lee J."/>
            <person name="Mihaltcheva S."/>
            <person name="LaButti K."/>
            <person name="Lipzen A."/>
            <person name="Waldron R."/>
            <person name="Moloney N.M."/>
            <person name="Sperisen C."/>
            <person name="Kredics L."/>
            <person name="Vagvoelgyi C."/>
            <person name="Patrignani A."/>
            <person name="Fitzpatrick D."/>
            <person name="Nagy I."/>
            <person name="Doyle S."/>
            <person name="Anderson J.B."/>
            <person name="Grigoriev I.V."/>
            <person name="Gueldener U."/>
            <person name="Muensterkoetter M."/>
            <person name="Nagy L.G."/>
        </authorList>
    </citation>
    <scope>NUCLEOTIDE SEQUENCE [LARGE SCALE GENOMIC DNA]</scope>
    <source>
        <strain evidence="3">C18/9</strain>
    </source>
</reference>
<dbReference type="Proteomes" id="UP000219338">
    <property type="component" value="Unassembled WGS sequence"/>
</dbReference>
<name>A0A284R9G3_ARMOS</name>
<evidence type="ECO:0000256" key="1">
    <source>
        <dbReference type="SAM" id="MobiDB-lite"/>
    </source>
</evidence>
<feature type="compositionally biased region" description="Polar residues" evidence="1">
    <location>
        <begin position="54"/>
        <end position="69"/>
    </location>
</feature>
<evidence type="ECO:0000313" key="3">
    <source>
        <dbReference type="Proteomes" id="UP000219338"/>
    </source>
</evidence>
<protein>
    <submittedName>
        <fullName evidence="2">Uncharacterized protein</fullName>
    </submittedName>
</protein>